<dbReference type="EMBL" id="JAGINU010000001">
    <property type="protein sequence ID" value="MBP2369954.1"/>
    <property type="molecule type" value="Genomic_DNA"/>
</dbReference>
<feature type="transmembrane region" description="Helical" evidence="1">
    <location>
        <begin position="92"/>
        <end position="113"/>
    </location>
</feature>
<comment type="caution">
    <text evidence="2">The sequence shown here is derived from an EMBL/GenBank/DDBJ whole genome shotgun (WGS) entry which is preliminary data.</text>
</comment>
<gene>
    <name evidence="2" type="ORF">JOF36_005650</name>
</gene>
<feature type="transmembrane region" description="Helical" evidence="1">
    <location>
        <begin position="125"/>
        <end position="146"/>
    </location>
</feature>
<proteinExistence type="predicted"/>
<feature type="transmembrane region" description="Helical" evidence="1">
    <location>
        <begin position="69"/>
        <end position="87"/>
    </location>
</feature>
<name>A0ABS4W2P8_9PSEU</name>
<accession>A0ABS4W2P8</accession>
<keyword evidence="3" id="KW-1185">Reference proteome</keyword>
<reference evidence="2 3" key="1">
    <citation type="submission" date="2021-03" db="EMBL/GenBank/DDBJ databases">
        <title>Sequencing the genomes of 1000 actinobacteria strains.</title>
        <authorList>
            <person name="Klenk H.-P."/>
        </authorList>
    </citation>
    <scope>NUCLEOTIDE SEQUENCE [LARGE SCALE GENOMIC DNA]</scope>
    <source>
        <strain evidence="2 3">DSM 45256</strain>
    </source>
</reference>
<keyword evidence="1" id="KW-0812">Transmembrane</keyword>
<evidence type="ECO:0000256" key="1">
    <source>
        <dbReference type="SAM" id="Phobius"/>
    </source>
</evidence>
<keyword evidence="1" id="KW-1133">Transmembrane helix</keyword>
<feature type="transmembrane region" description="Helical" evidence="1">
    <location>
        <begin position="30"/>
        <end position="49"/>
    </location>
</feature>
<evidence type="ECO:0000313" key="3">
    <source>
        <dbReference type="Proteomes" id="UP001519295"/>
    </source>
</evidence>
<protein>
    <submittedName>
        <fullName evidence="2">Uncharacterized protein</fullName>
    </submittedName>
</protein>
<dbReference type="RefSeq" id="WP_210032733.1">
    <property type="nucleotide sequence ID" value="NZ_JAGINU010000001.1"/>
</dbReference>
<keyword evidence="1" id="KW-0472">Membrane</keyword>
<dbReference type="Proteomes" id="UP001519295">
    <property type="component" value="Unassembled WGS sequence"/>
</dbReference>
<organism evidence="2 3">
    <name type="scientific">Pseudonocardia parietis</name>
    <dbReference type="NCBI Taxonomy" id="570936"/>
    <lineage>
        <taxon>Bacteria</taxon>
        <taxon>Bacillati</taxon>
        <taxon>Actinomycetota</taxon>
        <taxon>Actinomycetes</taxon>
        <taxon>Pseudonocardiales</taxon>
        <taxon>Pseudonocardiaceae</taxon>
        <taxon>Pseudonocardia</taxon>
    </lineage>
</organism>
<evidence type="ECO:0000313" key="2">
    <source>
        <dbReference type="EMBL" id="MBP2369954.1"/>
    </source>
</evidence>
<sequence>MSGDVSPETRAEIDHAGRAAVRRIDPGPRAMLIAVVVVAAVAALLLPWVAGTPGWEILAGGESGPLPTLFAITLTTFAIVVSAAALLTRLWVLAWLAAFGCGVSSVNGMWAIWSQQTGTGNGPGFGLVLGVVAVVVLTFVWAGTALRRD</sequence>